<reference evidence="1 2" key="1">
    <citation type="submission" date="2018-12" db="EMBL/GenBank/DDBJ databases">
        <authorList>
            <person name="Tiukova I."/>
            <person name="Dainat J."/>
        </authorList>
    </citation>
    <scope>NUCLEOTIDE SEQUENCE [LARGE SCALE GENOMIC DNA]</scope>
</reference>
<organism evidence="1 2">
    <name type="scientific">Brettanomyces naardenensis</name>
    <name type="common">Yeast</name>
    <dbReference type="NCBI Taxonomy" id="13370"/>
    <lineage>
        <taxon>Eukaryota</taxon>
        <taxon>Fungi</taxon>
        <taxon>Dikarya</taxon>
        <taxon>Ascomycota</taxon>
        <taxon>Saccharomycotina</taxon>
        <taxon>Pichiomycetes</taxon>
        <taxon>Pichiales</taxon>
        <taxon>Pichiaceae</taxon>
        <taxon>Brettanomyces</taxon>
    </lineage>
</organism>
<protein>
    <submittedName>
        <fullName evidence="1">DEKNAAC101186</fullName>
    </submittedName>
</protein>
<dbReference type="Pfam" id="PF08568">
    <property type="entry name" value="Kinetochor_Ybp2"/>
    <property type="match status" value="1"/>
</dbReference>
<gene>
    <name evidence="1" type="ORF">BRENAR_LOCUS1093</name>
</gene>
<dbReference type="OrthoDB" id="5396786at2759"/>
<accession>A0A448YHK6</accession>
<dbReference type="FunCoup" id="A0A448YHK6">
    <property type="interactions" value="77"/>
</dbReference>
<proteinExistence type="predicted"/>
<dbReference type="STRING" id="13370.A0A448YHK6"/>
<dbReference type="GO" id="GO:0005737">
    <property type="term" value="C:cytoplasm"/>
    <property type="evidence" value="ECO:0007669"/>
    <property type="project" value="TreeGrafter"/>
</dbReference>
<dbReference type="PANTHER" id="PTHR28020">
    <property type="entry name" value="YAP1-BINDING PROTEIN 1-RELATED"/>
    <property type="match status" value="1"/>
</dbReference>
<dbReference type="EMBL" id="CAACVR010000003">
    <property type="protein sequence ID" value="VEU20358.1"/>
    <property type="molecule type" value="Genomic_DNA"/>
</dbReference>
<evidence type="ECO:0000313" key="2">
    <source>
        <dbReference type="Proteomes" id="UP000290900"/>
    </source>
</evidence>
<dbReference type="InterPro" id="IPR013877">
    <property type="entry name" value="YAP-bd/ALF4/Glomulin"/>
</dbReference>
<evidence type="ECO:0000313" key="1">
    <source>
        <dbReference type="EMBL" id="VEU20358.1"/>
    </source>
</evidence>
<dbReference type="PANTHER" id="PTHR28020:SF1">
    <property type="entry name" value="YAP1-BINDING PROTEIN 1-RELATED"/>
    <property type="match status" value="1"/>
</dbReference>
<name>A0A448YHK6_BRENA</name>
<dbReference type="Proteomes" id="UP000290900">
    <property type="component" value="Unassembled WGS sequence"/>
</dbReference>
<keyword evidence="2" id="KW-1185">Reference proteome</keyword>
<dbReference type="InterPro" id="IPR040347">
    <property type="entry name" value="YBP1/2"/>
</dbReference>
<dbReference type="AlphaFoldDB" id="A0A448YHK6"/>
<dbReference type="InParanoid" id="A0A448YHK6"/>
<dbReference type="GO" id="GO:0034599">
    <property type="term" value="P:cellular response to oxidative stress"/>
    <property type="evidence" value="ECO:0007669"/>
    <property type="project" value="InterPro"/>
</dbReference>
<sequence>MSSESDSELDFPRILVALEEAADECSKKHDVVSFCTVLDVYLTDLSIYSDDQKLQLMDLLAEIFDNDHNLLRDVAWDLPPIFSNFLDADWSIVGFGLRSTPYIVKYMHLSELLALYGESKELLLACCDQISSLHLDKVDFLNGQFDASVSQSSDLPTTLHRLFRLYVIKFHSLLEVSSSCLRRSETLRPSKFLGAVVSSLINFLRSPEKPALVLPVVRRVYTFIRDYTPPNLPEELPEGVEETDLESIVDDENYLQRKLLVMLLSVLVEGHTANLCTPLIALLVSGFPKHYITTEAQRLDFIGRFVTTGLSMDLDYDKILQQQVEDAEELFESKKSFTTSDNIFKAVIDGYNSDLRRSSEQLSLSPISIIILYTYGTFVSKEKFSTSFLQVLPLVKLQLKLFVPFSIKPRLAHHAAVVCSMILTLEALERHSEESVKQLSSPENELILLTYLQNLSAICLNSGNSVLETFFYRFIAKLLANSSDDTAYKFLVDTVKNAPFEDLQTMCVLIMKDMMAKEKPHSRMIDTLGDEVASIHISDAPPLPPRAAVSSVKFIRFTPSRGTEILELLDSTIREASDNPTSTTSKLVALVGLVKAEQIHFGIAEVSKRLNEVENLGNTLKERATRERDDKKATELRNGADLLLYSIPVEVTAERSN</sequence>